<dbReference type="Pfam" id="PF07726">
    <property type="entry name" value="AAA_3"/>
    <property type="match status" value="1"/>
</dbReference>
<keyword evidence="2" id="KW-0067">ATP-binding</keyword>
<dbReference type="PANTHER" id="PTHR42759:SF5">
    <property type="entry name" value="METHANOL DEHYDROGENASE REGULATOR"/>
    <property type="match status" value="1"/>
</dbReference>
<dbReference type="EMBL" id="CP021434">
    <property type="protein sequence ID" value="ARU61158.1"/>
    <property type="molecule type" value="Genomic_DNA"/>
</dbReference>
<dbReference type="RefSeq" id="WP_087456540.1">
    <property type="nucleotide sequence ID" value="NZ_CP021434.1"/>
</dbReference>
<dbReference type="KEGG" id="tum:CBW65_09015"/>
<dbReference type="AlphaFoldDB" id="A0A1Y0IKX5"/>
<dbReference type="SUPFAM" id="SSF52540">
    <property type="entry name" value="P-loop containing nucleoside triphosphate hydrolases"/>
    <property type="match status" value="1"/>
</dbReference>
<protein>
    <submittedName>
        <fullName evidence="6">AAA family ATPase</fullName>
    </submittedName>
</protein>
<dbReference type="InterPro" id="IPR041628">
    <property type="entry name" value="ChlI/MoxR_AAA_lid"/>
</dbReference>
<dbReference type="InterPro" id="IPR050764">
    <property type="entry name" value="CbbQ/NirQ/NorQ/GpvN"/>
</dbReference>
<sequence>MQHTDDKELVNREFDHPHKVLTDVVNNVEKVIIGKSKAVQLCMVAMLCDGHVLLEDVPGVGKTMLVRSLAKTLGCSFKRIQFTPDLLPSDVTGVSIYNQKTNEFEFRPGPIMGNIILADEINRTSPKTQSALLEAMEEHNVTVDGTTYKLPSPFLVMATQNPIEYEGTFPLPEAQLDRFLLKLNLGYPTPEQEVDLLGRQQLVHPIENLEQVTDQETLQSMQQKVREIYVEQSIREYIVNITTETRKHQAVYLGASPRGSLSLFKAAQALAFVLGRDYVIPDDVKQLAPVTLAHRLILKSEARLGGTTVEKVLSEIMKAVPVPVTREFSPDKARERVK</sequence>
<dbReference type="OrthoDB" id="9808397at2"/>
<evidence type="ECO:0000256" key="3">
    <source>
        <dbReference type="ARBA" id="ARBA00061607"/>
    </source>
</evidence>
<evidence type="ECO:0000259" key="4">
    <source>
        <dbReference type="Pfam" id="PF07726"/>
    </source>
</evidence>
<dbReference type="PANTHER" id="PTHR42759">
    <property type="entry name" value="MOXR FAMILY PROTEIN"/>
    <property type="match status" value="1"/>
</dbReference>
<evidence type="ECO:0000256" key="1">
    <source>
        <dbReference type="ARBA" id="ARBA00022741"/>
    </source>
</evidence>
<dbReference type="GO" id="GO:0005524">
    <property type="term" value="F:ATP binding"/>
    <property type="evidence" value="ECO:0007669"/>
    <property type="project" value="UniProtKB-KW"/>
</dbReference>
<dbReference type="InterPro" id="IPR027417">
    <property type="entry name" value="P-loop_NTPase"/>
</dbReference>
<dbReference type="Proteomes" id="UP000195437">
    <property type="component" value="Chromosome"/>
</dbReference>
<evidence type="ECO:0000313" key="6">
    <source>
        <dbReference type="EMBL" id="ARU61158.1"/>
    </source>
</evidence>
<feature type="domain" description="ATPase AAA-3" evidence="4">
    <location>
        <begin position="51"/>
        <end position="181"/>
    </location>
</feature>
<dbReference type="Pfam" id="PF17863">
    <property type="entry name" value="AAA_lid_2"/>
    <property type="match status" value="1"/>
</dbReference>
<accession>A0A1Y0IKX5</accession>
<evidence type="ECO:0000259" key="5">
    <source>
        <dbReference type="Pfam" id="PF17863"/>
    </source>
</evidence>
<proteinExistence type="inferred from homology"/>
<dbReference type="Gene3D" id="3.40.50.300">
    <property type="entry name" value="P-loop containing nucleotide triphosphate hydrolases"/>
    <property type="match status" value="1"/>
</dbReference>
<dbReference type="PIRSF" id="PIRSF002849">
    <property type="entry name" value="AAA_ATPase_chaperone_MoxR_prd"/>
    <property type="match status" value="1"/>
</dbReference>
<dbReference type="GO" id="GO:0016887">
    <property type="term" value="F:ATP hydrolysis activity"/>
    <property type="evidence" value="ECO:0007669"/>
    <property type="project" value="InterPro"/>
</dbReference>
<evidence type="ECO:0000313" key="7">
    <source>
        <dbReference type="Proteomes" id="UP000195437"/>
    </source>
</evidence>
<keyword evidence="1" id="KW-0547">Nucleotide-binding</keyword>
<organism evidence="6 7">
    <name type="scientific">Tumebacillus avium</name>
    <dbReference type="NCBI Taxonomy" id="1903704"/>
    <lineage>
        <taxon>Bacteria</taxon>
        <taxon>Bacillati</taxon>
        <taxon>Bacillota</taxon>
        <taxon>Bacilli</taxon>
        <taxon>Bacillales</taxon>
        <taxon>Alicyclobacillaceae</taxon>
        <taxon>Tumebacillus</taxon>
    </lineage>
</organism>
<dbReference type="FunFam" id="3.40.50.300:FF:000640">
    <property type="entry name" value="MoxR family ATPase"/>
    <property type="match status" value="1"/>
</dbReference>
<name>A0A1Y0IKX5_9BACL</name>
<comment type="similarity">
    <text evidence="3">Belongs to the MoxR family.</text>
</comment>
<reference evidence="7" key="1">
    <citation type="submission" date="2017-05" db="EMBL/GenBank/DDBJ databases">
        <authorList>
            <person name="Sung H."/>
        </authorList>
    </citation>
    <scope>NUCLEOTIDE SEQUENCE [LARGE SCALE GENOMIC DNA]</scope>
    <source>
        <strain evidence="7">AR23208</strain>
    </source>
</reference>
<keyword evidence="7" id="KW-1185">Reference proteome</keyword>
<feature type="domain" description="ChlI/MoxR AAA lid" evidence="5">
    <location>
        <begin position="244"/>
        <end position="315"/>
    </location>
</feature>
<dbReference type="InterPro" id="IPR011703">
    <property type="entry name" value="ATPase_AAA-3"/>
</dbReference>
<evidence type="ECO:0000256" key="2">
    <source>
        <dbReference type="ARBA" id="ARBA00022840"/>
    </source>
</evidence>
<gene>
    <name evidence="6" type="ORF">CBW65_09015</name>
</gene>
<dbReference type="Gene3D" id="1.10.8.80">
    <property type="entry name" value="Magnesium chelatase subunit I, C-Terminal domain"/>
    <property type="match status" value="1"/>
</dbReference>